<evidence type="ECO:0000256" key="2">
    <source>
        <dbReference type="SAM" id="MobiDB-lite"/>
    </source>
</evidence>
<dbReference type="PROSITE" id="PS51272">
    <property type="entry name" value="SLH"/>
    <property type="match status" value="1"/>
</dbReference>
<evidence type="ECO:0000259" key="4">
    <source>
        <dbReference type="PROSITE" id="PS51272"/>
    </source>
</evidence>
<feature type="domain" description="SLH" evidence="4">
    <location>
        <begin position="78"/>
        <end position="141"/>
    </location>
</feature>
<evidence type="ECO:0000256" key="1">
    <source>
        <dbReference type="ARBA" id="ARBA00022737"/>
    </source>
</evidence>
<feature type="region of interest" description="Disordered" evidence="2">
    <location>
        <begin position="507"/>
        <end position="528"/>
    </location>
</feature>
<evidence type="ECO:0000313" key="6">
    <source>
        <dbReference type="Proteomes" id="UP000251634"/>
    </source>
</evidence>
<feature type="chain" id="PRO_5016456793" description="SLH domain-containing protein" evidence="3">
    <location>
        <begin position="26"/>
        <end position="715"/>
    </location>
</feature>
<reference evidence="5 6" key="1">
    <citation type="submission" date="2018-02" db="EMBL/GenBank/DDBJ databases">
        <title>Complete genome sequencing of Faecalibacterium prausnitzii strains isolated from the human gut.</title>
        <authorList>
            <person name="Fitzgerald B.C."/>
            <person name="Shkoporov A.N."/>
            <person name="Ross P.R."/>
            <person name="Hill C."/>
        </authorList>
    </citation>
    <scope>NUCLEOTIDE SEQUENCE [LARGE SCALE GENOMIC DNA]</scope>
    <source>
        <strain evidence="5 6">APC942/8-14-2</strain>
    </source>
</reference>
<evidence type="ECO:0000313" key="5">
    <source>
        <dbReference type="EMBL" id="RAW50603.1"/>
    </source>
</evidence>
<proteinExistence type="predicted"/>
<accession>A0A329TNU2</accession>
<gene>
    <name evidence="5" type="ORF">C4N25_06380</name>
</gene>
<feature type="signal peptide" evidence="3">
    <location>
        <begin position="1"/>
        <end position="25"/>
    </location>
</feature>
<dbReference type="RefSeq" id="WP_112115387.1">
    <property type="nucleotide sequence ID" value="NZ_PRKZ01000003.1"/>
</dbReference>
<keyword evidence="1" id="KW-0677">Repeat</keyword>
<comment type="caution">
    <text evidence="5">The sequence shown here is derived from an EMBL/GenBank/DDBJ whole genome shotgun (WGS) entry which is preliminary data.</text>
</comment>
<sequence>MKKRILALLLAVCVACSMLILPASASGSNTAVQTAVTLGGLTSDQTANLAAPLTRGALTKLMVAFSAYRESAKTQGSTGTLFSDVGSGSAYAPYVRIAVQQGWISGYTDGSFRPDNAVTLEEACTAVLKLLGYDVTTLSGTFPAAQLNKANELGLRDNLTKTQGEGMTLEDGAVLLYNALTATTAEGKVYASSLGFTVNNGVVDVSSILLSNVKGPFVAGLGTQLPFAPTAVYRNDTVTTDATLNAYDVYYYNETAQTVWIYTRKAAGRITAVAPSANAPTSVTVAGTEYTIASSSVAAQLSALNGGGVGQVVTLLLGMNDEAVSVLTGDAANEVFYGVVQTTSRSLVENSGPDVQQTVAVACTDGVTRSVNVDKQFNYPAGKLVAITVDENGESIQSLETKSTSGTVNAEGTALDNTALASNVEILDTTSEGLAGAVRPSRLSGVTLSGTDVKYYTTNEKGEIDRLILSDVTGDLWEYAALDGIQAATDYAGSKIDEKINEKVSSSSSASSSLAGMTTTTEDDDQKAKQTALDVRNIMLPSTSDVLYGLVDGSIVSTTWNQLTGSTDRLAAYVLKKVGDNVGGVAGNIIDYFASGANYVCYVNGKQVTYTTSVKYPVIAGGVAIGKSADGKKVNAMVQLSPVVVDKLGAGWVMKGDTRYETADDIQVYLWNQGTYYKVSLADLNPQDYKLIGWYDNQGHSAGNKIRLLVAVRTN</sequence>
<protein>
    <recommendedName>
        <fullName evidence="4">SLH domain-containing protein</fullName>
    </recommendedName>
</protein>
<dbReference type="EMBL" id="PRKZ01000003">
    <property type="protein sequence ID" value="RAW50603.1"/>
    <property type="molecule type" value="Genomic_DNA"/>
</dbReference>
<keyword evidence="3" id="KW-0732">Signal</keyword>
<dbReference type="Proteomes" id="UP000251634">
    <property type="component" value="Unassembled WGS sequence"/>
</dbReference>
<evidence type="ECO:0000256" key="3">
    <source>
        <dbReference type="SAM" id="SignalP"/>
    </source>
</evidence>
<dbReference type="Pfam" id="PF00395">
    <property type="entry name" value="SLH"/>
    <property type="match status" value="1"/>
</dbReference>
<dbReference type="AlphaFoldDB" id="A0A329TNU2"/>
<organism evidence="5 6">
    <name type="scientific">Faecalibacterium prausnitzii</name>
    <dbReference type="NCBI Taxonomy" id="853"/>
    <lineage>
        <taxon>Bacteria</taxon>
        <taxon>Bacillati</taxon>
        <taxon>Bacillota</taxon>
        <taxon>Clostridia</taxon>
        <taxon>Eubacteriales</taxon>
        <taxon>Oscillospiraceae</taxon>
        <taxon>Faecalibacterium</taxon>
    </lineage>
</organism>
<name>A0A329TNU2_9FIRM</name>
<dbReference type="InterPro" id="IPR001119">
    <property type="entry name" value="SLH_dom"/>
</dbReference>